<sequence>MTTFGAQWDQNQNKPLYRFNNKQTKIKLWQYKVCVCERVVNEKEFRQIGITQRFERLGWERTLDWCEVVTRRVYLKAVTNWYSLLRLENEDEHPSQWRLVGDTGKGSMTMSFETMNQIGDFDFLGHASTQELRFVGTPCSRDNRFCEEKKKTGASSDKNQVHAFPFTLILRLVISGL</sequence>
<keyword evidence="2" id="KW-1185">Reference proteome</keyword>
<reference evidence="2" key="1">
    <citation type="journal article" date="2017" name="Nature">
        <title>The sunflower genome provides insights into oil metabolism, flowering and Asterid evolution.</title>
        <authorList>
            <person name="Badouin H."/>
            <person name="Gouzy J."/>
            <person name="Grassa C.J."/>
            <person name="Murat F."/>
            <person name="Staton S.E."/>
            <person name="Cottret L."/>
            <person name="Lelandais-Briere C."/>
            <person name="Owens G.L."/>
            <person name="Carrere S."/>
            <person name="Mayjonade B."/>
            <person name="Legrand L."/>
            <person name="Gill N."/>
            <person name="Kane N.C."/>
            <person name="Bowers J.E."/>
            <person name="Hubner S."/>
            <person name="Bellec A."/>
            <person name="Berard A."/>
            <person name="Berges H."/>
            <person name="Blanchet N."/>
            <person name="Boniface M.C."/>
            <person name="Brunel D."/>
            <person name="Catrice O."/>
            <person name="Chaidir N."/>
            <person name="Claudel C."/>
            <person name="Donnadieu C."/>
            <person name="Faraut T."/>
            <person name="Fievet G."/>
            <person name="Helmstetter N."/>
            <person name="King M."/>
            <person name="Knapp S.J."/>
            <person name="Lai Z."/>
            <person name="Le Paslier M.C."/>
            <person name="Lippi Y."/>
            <person name="Lorenzon L."/>
            <person name="Mandel J.R."/>
            <person name="Marage G."/>
            <person name="Marchand G."/>
            <person name="Marquand E."/>
            <person name="Bret-Mestries E."/>
            <person name="Morien E."/>
            <person name="Nambeesan S."/>
            <person name="Nguyen T."/>
            <person name="Pegot-Espagnet P."/>
            <person name="Pouilly N."/>
            <person name="Raftis F."/>
            <person name="Sallet E."/>
            <person name="Schiex T."/>
            <person name="Thomas J."/>
            <person name="Vandecasteele C."/>
            <person name="Vares D."/>
            <person name="Vear F."/>
            <person name="Vautrin S."/>
            <person name="Crespi M."/>
            <person name="Mangin B."/>
            <person name="Burke J.M."/>
            <person name="Salse J."/>
            <person name="Munos S."/>
            <person name="Vincourt P."/>
            <person name="Rieseberg L.H."/>
            <person name="Langlade N.B."/>
        </authorList>
    </citation>
    <scope>NUCLEOTIDE SEQUENCE [LARGE SCALE GENOMIC DNA]</scope>
    <source>
        <strain evidence="2">cv. SF193</strain>
    </source>
</reference>
<dbReference type="EMBL" id="CM007904">
    <property type="protein sequence ID" value="OTF95536.1"/>
    <property type="molecule type" value="Genomic_DNA"/>
</dbReference>
<name>A0A251S9J5_HELAN</name>
<proteinExistence type="predicted"/>
<evidence type="ECO:0000313" key="2">
    <source>
        <dbReference type="Proteomes" id="UP000215914"/>
    </source>
</evidence>
<protein>
    <submittedName>
        <fullName evidence="1">Uncharacterized protein</fullName>
    </submittedName>
</protein>
<organism evidence="1 2">
    <name type="scientific">Helianthus annuus</name>
    <name type="common">Common sunflower</name>
    <dbReference type="NCBI Taxonomy" id="4232"/>
    <lineage>
        <taxon>Eukaryota</taxon>
        <taxon>Viridiplantae</taxon>
        <taxon>Streptophyta</taxon>
        <taxon>Embryophyta</taxon>
        <taxon>Tracheophyta</taxon>
        <taxon>Spermatophyta</taxon>
        <taxon>Magnoliopsida</taxon>
        <taxon>eudicotyledons</taxon>
        <taxon>Gunneridae</taxon>
        <taxon>Pentapetalae</taxon>
        <taxon>asterids</taxon>
        <taxon>campanulids</taxon>
        <taxon>Asterales</taxon>
        <taxon>Asteraceae</taxon>
        <taxon>Asteroideae</taxon>
        <taxon>Heliantheae alliance</taxon>
        <taxon>Heliantheae</taxon>
        <taxon>Helianthus</taxon>
    </lineage>
</organism>
<gene>
    <name evidence="1" type="ORF">HannXRQ_Chr15g0484191</name>
</gene>
<dbReference type="InParanoid" id="A0A251S9J5"/>
<dbReference type="Proteomes" id="UP000215914">
    <property type="component" value="Chromosome 15"/>
</dbReference>
<evidence type="ECO:0000313" key="1">
    <source>
        <dbReference type="EMBL" id="OTF95536.1"/>
    </source>
</evidence>
<dbReference type="AlphaFoldDB" id="A0A251S9J5"/>
<accession>A0A251S9J5</accession>